<evidence type="ECO:0000256" key="5">
    <source>
        <dbReference type="SAM" id="MobiDB-lite"/>
    </source>
</evidence>
<evidence type="ECO:0000256" key="3">
    <source>
        <dbReference type="ARBA" id="ARBA00023242"/>
    </source>
</evidence>
<dbReference type="SMART" id="SM01027">
    <property type="entry name" value="Beta-Casp"/>
    <property type="match status" value="1"/>
</dbReference>
<dbReference type="Proteomes" id="UP001445335">
    <property type="component" value="Unassembled WGS sequence"/>
</dbReference>
<keyword evidence="4" id="KW-0694">RNA-binding</keyword>
<dbReference type="PANTHER" id="PTHR45922">
    <property type="entry name" value="CLEAVAGE AND POLYADENYLATION SPECIFICITY FACTOR SUBUNIT 2"/>
    <property type="match status" value="1"/>
</dbReference>
<keyword evidence="8" id="KW-1185">Reference proteome</keyword>
<feature type="compositionally biased region" description="Low complexity" evidence="5">
    <location>
        <begin position="410"/>
        <end position="420"/>
    </location>
</feature>
<dbReference type="GO" id="GO:0006398">
    <property type="term" value="P:mRNA 3'-end processing by stem-loop binding and cleavage"/>
    <property type="evidence" value="ECO:0007669"/>
    <property type="project" value="InterPro"/>
</dbReference>
<dbReference type="EMBL" id="JALJOU010000006">
    <property type="protein sequence ID" value="KAK9843521.1"/>
    <property type="molecule type" value="Genomic_DNA"/>
</dbReference>
<dbReference type="InterPro" id="IPR011108">
    <property type="entry name" value="RMMBL"/>
</dbReference>
<dbReference type="SUPFAM" id="SSF56281">
    <property type="entry name" value="Metallo-hydrolase/oxidoreductase"/>
    <property type="match status" value="1"/>
</dbReference>
<evidence type="ECO:0000256" key="1">
    <source>
        <dbReference type="ARBA" id="ARBA00004123"/>
    </source>
</evidence>
<dbReference type="Gene3D" id="3.60.15.10">
    <property type="entry name" value="Ribonuclease Z/Hydroxyacylglutathione hydrolase-like"/>
    <property type="match status" value="1"/>
</dbReference>
<feature type="compositionally biased region" description="Acidic residues" evidence="5">
    <location>
        <begin position="421"/>
        <end position="439"/>
    </location>
</feature>
<accession>A0AAW1SD71</accession>
<dbReference type="InterPro" id="IPR022712">
    <property type="entry name" value="Beta_Casp"/>
</dbReference>
<dbReference type="InterPro" id="IPR001279">
    <property type="entry name" value="Metallo-B-lactamas"/>
</dbReference>
<comment type="subcellular location">
    <subcellularLocation>
        <location evidence="1 4">Nucleus</location>
    </subcellularLocation>
</comment>
<name>A0AAW1SD71_9CHLO</name>
<protein>
    <recommendedName>
        <fullName evidence="4">Cleavage and polyadenylation specificity factor subunit 2</fullName>
    </recommendedName>
    <alternativeName>
        <fullName evidence="4">Cleavage and polyadenylation specificity factor 100 kDa subunit</fullName>
    </alternativeName>
</protein>
<dbReference type="GO" id="GO:0003723">
    <property type="term" value="F:RNA binding"/>
    <property type="evidence" value="ECO:0007669"/>
    <property type="project" value="UniProtKB-KW"/>
</dbReference>
<reference evidence="7 8" key="1">
    <citation type="journal article" date="2024" name="Nat. Commun.">
        <title>Phylogenomics reveals the evolutionary origins of lichenization in chlorophyte algae.</title>
        <authorList>
            <person name="Puginier C."/>
            <person name="Libourel C."/>
            <person name="Otte J."/>
            <person name="Skaloud P."/>
            <person name="Haon M."/>
            <person name="Grisel S."/>
            <person name="Petersen M."/>
            <person name="Berrin J.G."/>
            <person name="Delaux P.M."/>
            <person name="Dal Grande F."/>
            <person name="Keller J."/>
        </authorList>
    </citation>
    <scope>NUCLEOTIDE SEQUENCE [LARGE SCALE GENOMIC DNA]</scope>
    <source>
        <strain evidence="7 8">SAG 245.80</strain>
    </source>
</reference>
<dbReference type="Pfam" id="PF16661">
    <property type="entry name" value="Lactamase_B_6"/>
    <property type="match status" value="1"/>
</dbReference>
<dbReference type="AlphaFoldDB" id="A0AAW1SD71"/>
<organism evidence="7 8">
    <name type="scientific">Elliptochloris bilobata</name>
    <dbReference type="NCBI Taxonomy" id="381761"/>
    <lineage>
        <taxon>Eukaryota</taxon>
        <taxon>Viridiplantae</taxon>
        <taxon>Chlorophyta</taxon>
        <taxon>core chlorophytes</taxon>
        <taxon>Trebouxiophyceae</taxon>
        <taxon>Trebouxiophyceae incertae sedis</taxon>
        <taxon>Elliptochloris clade</taxon>
        <taxon>Elliptochloris</taxon>
    </lineage>
</organism>
<dbReference type="InterPro" id="IPR025069">
    <property type="entry name" value="Cpsf2_C"/>
</dbReference>
<dbReference type="Pfam" id="PF07521">
    <property type="entry name" value="RMMBL"/>
    <property type="match status" value="1"/>
</dbReference>
<dbReference type="InterPro" id="IPR027075">
    <property type="entry name" value="CPSF2"/>
</dbReference>
<comment type="similarity">
    <text evidence="4">Belongs to the metallo-beta-lactamase superfamily. RNA-metabolizing metallo-beta-lactamase-like family. CPSF2/YSH1 subfamily.</text>
</comment>
<dbReference type="GO" id="GO:0005847">
    <property type="term" value="C:mRNA cleavage and polyadenylation specificity factor complex"/>
    <property type="evidence" value="ECO:0007669"/>
    <property type="project" value="InterPro"/>
</dbReference>
<evidence type="ECO:0000256" key="2">
    <source>
        <dbReference type="ARBA" id="ARBA00022664"/>
    </source>
</evidence>
<dbReference type="Pfam" id="PF13299">
    <property type="entry name" value="CPSF100_C"/>
    <property type="match status" value="1"/>
</dbReference>
<evidence type="ECO:0000259" key="6">
    <source>
        <dbReference type="SMART" id="SM01027"/>
    </source>
</evidence>
<feature type="region of interest" description="Disordered" evidence="5">
    <location>
        <begin position="410"/>
        <end position="443"/>
    </location>
</feature>
<keyword evidence="3 4" id="KW-0539">Nucleus</keyword>
<dbReference type="Pfam" id="PF10996">
    <property type="entry name" value="Beta-Casp"/>
    <property type="match status" value="1"/>
</dbReference>
<evidence type="ECO:0000313" key="8">
    <source>
        <dbReference type="Proteomes" id="UP001445335"/>
    </source>
</evidence>
<feature type="domain" description="Beta-Casp" evidence="6">
    <location>
        <begin position="229"/>
        <end position="352"/>
    </location>
</feature>
<sequence length="631" mass="66368">MGTKIVVTPLYGALADGPICSLLEVNSFRLLLDCGWDDAYDTALLAPLLPLLPSLDGVGRCGLRAPVYITLAAHKMGQLELYDQFLSRRAAADFDVWNLDDVDEAFGAATPVKFQQRLALSGRGAGFTLTALAAGRLLGGALWRVTTPDGEEVIYAVHFNHRSERHLAASALAAACARPAVLITDASNALALAPDRSGASRERELIDLALAALRRDGNVLVPVDAAGRVLELLLVLEAAWAASRPGYGLALLSPVAFNALEFAKSQLEWMAEGLTHSLETRKANPFALRHVRMCHTRAELAALGHGPKLVLATLATLEAGGSRQLFVEWAANPANMLLFPGRAPAGTLAAQLQAAARAGPPPGAARPAEVFIDGFSVPEGAAAPMFPFEDASAEAGWDAYGGPVRPGDFGAAGLAAGPAAEDADMEDGGEDDEPSPEEEPPTKVVTAEALVAVRAAVRTVDFEGRSNARSVRTLLEQVAPRHLILIGGSPQATEALRAHCAAELAAARSRVHAPANCEPVDASPGSSAFRLVLADALLARLAWRDMGNCKLAWAEGVVGGAPEGDVRLSDLRLALGQAGIGAEFAGGRLVCAAGRVTVRHADTDGELMLEGPLSEDYYRVREVVYRQYHVC</sequence>
<gene>
    <name evidence="7" type="ORF">WJX81_007028</name>
</gene>
<proteinExistence type="inferred from homology"/>
<comment type="caution">
    <text evidence="7">The sequence shown here is derived from an EMBL/GenBank/DDBJ whole genome shotgun (WGS) entry which is preliminary data.</text>
</comment>
<evidence type="ECO:0000256" key="4">
    <source>
        <dbReference type="RuleBase" id="RU365006"/>
    </source>
</evidence>
<dbReference type="InterPro" id="IPR036866">
    <property type="entry name" value="RibonucZ/Hydroxyglut_hydro"/>
</dbReference>
<dbReference type="PANTHER" id="PTHR45922:SF1">
    <property type="entry name" value="CLEAVAGE AND POLYADENYLATION SPECIFICITY FACTOR SUBUNIT 2"/>
    <property type="match status" value="1"/>
</dbReference>
<evidence type="ECO:0000313" key="7">
    <source>
        <dbReference type="EMBL" id="KAK9843521.1"/>
    </source>
</evidence>
<keyword evidence="2 4" id="KW-0507">mRNA processing</keyword>